<dbReference type="PROSITE" id="PS50181">
    <property type="entry name" value="FBOX"/>
    <property type="match status" value="1"/>
</dbReference>
<evidence type="ECO:0000313" key="3">
    <source>
        <dbReference type="Proteomes" id="UP000521872"/>
    </source>
</evidence>
<evidence type="ECO:0000259" key="1">
    <source>
        <dbReference type="PROSITE" id="PS50181"/>
    </source>
</evidence>
<evidence type="ECO:0000313" key="2">
    <source>
        <dbReference type="EMBL" id="KAF4620817.1"/>
    </source>
</evidence>
<comment type="caution">
    <text evidence="2">The sequence shown here is derived from an EMBL/GenBank/DDBJ whole genome shotgun (WGS) entry which is preliminary data.</text>
</comment>
<name>A0A8H4VST3_9AGAR</name>
<feature type="domain" description="F-box" evidence="1">
    <location>
        <begin position="38"/>
        <end position="67"/>
    </location>
</feature>
<dbReference type="Proteomes" id="UP000521872">
    <property type="component" value="Unassembled WGS sequence"/>
</dbReference>
<keyword evidence="3" id="KW-1185">Reference proteome</keyword>
<proteinExistence type="predicted"/>
<dbReference type="EMBL" id="JAACJL010000015">
    <property type="protein sequence ID" value="KAF4620817.1"/>
    <property type="molecule type" value="Genomic_DNA"/>
</dbReference>
<organism evidence="2 3">
    <name type="scientific">Agrocybe pediades</name>
    <dbReference type="NCBI Taxonomy" id="84607"/>
    <lineage>
        <taxon>Eukaryota</taxon>
        <taxon>Fungi</taxon>
        <taxon>Dikarya</taxon>
        <taxon>Basidiomycota</taxon>
        <taxon>Agaricomycotina</taxon>
        <taxon>Agaricomycetes</taxon>
        <taxon>Agaricomycetidae</taxon>
        <taxon>Agaricales</taxon>
        <taxon>Agaricineae</taxon>
        <taxon>Strophariaceae</taxon>
        <taxon>Agrocybe</taxon>
    </lineage>
</organism>
<sequence>MRRVAQDGFTRPPTSTSPDKALFVSTITLAVSASRQMPTQLLFLPFELLLLIVQYLDWTDILRLRQVLYEATRERAVVQNLVVRYCTMFPATAFSLDRPISMHTTEQLEHIIRRNEAAHRGWDINAPHLNAPFVPKKREIHLNYVAKTFCLIEGGRWLLVVRITGSVDYYDLEDEGSVSKTLIPDLAQRRPWTMVLVATDRDYNEPVLTFNMAIYTRTWLGFVAEQLQVWRITLELDDNHSGVGLVASHVVTLSLGTEYTPSDISLCGKYIAWDYVERVDNVCLNVVNWMDAAISNQAKINSTYGSTPVKTTIGKKVVHPAPEMPAFRLLPGNFAIIASRPTIRLYDLSAIPDSLVDDVSTGQPTPHIWETSLPSLFPPSLSNYFLCLKTSTVRFAVYTRNTVHGLIFPLRRNSTSERERLISSEPAGMSYTAPRICQLARYVVNSEQCGFSSGYRTAVLHTFEPQTVIIRYRWPDDVPDRDTSSNSNTVAGRGGLKERNFMSPSDVPWGAHLPRREDTFLPQGMQQKMIPITCRNWSPFTPVMDEGSGRVIYSAQTGKQLVVADFSRY</sequence>
<dbReference type="AlphaFoldDB" id="A0A8H4VST3"/>
<reference evidence="2 3" key="1">
    <citation type="submission" date="2019-12" db="EMBL/GenBank/DDBJ databases">
        <authorList>
            <person name="Floudas D."/>
            <person name="Bentzer J."/>
            <person name="Ahren D."/>
            <person name="Johansson T."/>
            <person name="Persson P."/>
            <person name="Tunlid A."/>
        </authorList>
    </citation>
    <scope>NUCLEOTIDE SEQUENCE [LARGE SCALE GENOMIC DNA]</scope>
    <source>
        <strain evidence="2 3">CBS 102.39</strain>
    </source>
</reference>
<dbReference type="SUPFAM" id="SSF81383">
    <property type="entry name" value="F-box domain"/>
    <property type="match status" value="1"/>
</dbReference>
<accession>A0A8H4VST3</accession>
<dbReference type="InterPro" id="IPR036047">
    <property type="entry name" value="F-box-like_dom_sf"/>
</dbReference>
<gene>
    <name evidence="2" type="ORF">D9613_000042</name>
</gene>
<protein>
    <recommendedName>
        <fullName evidence="1">F-box domain-containing protein</fullName>
    </recommendedName>
</protein>
<dbReference type="InterPro" id="IPR001810">
    <property type="entry name" value="F-box_dom"/>
</dbReference>